<protein>
    <submittedName>
        <fullName evidence="2">Uncharacterized protein</fullName>
    </submittedName>
</protein>
<dbReference type="AlphaFoldDB" id="A0A4U6TZH5"/>
<dbReference type="Proteomes" id="UP000298652">
    <property type="component" value="Chromosome 6"/>
</dbReference>
<evidence type="ECO:0000313" key="2">
    <source>
        <dbReference type="EMBL" id="TKW08568.1"/>
    </source>
</evidence>
<accession>A0A4U6TZH5</accession>
<keyword evidence="1" id="KW-1133">Transmembrane helix</keyword>
<keyword evidence="1" id="KW-0812">Transmembrane</keyword>
<evidence type="ECO:0000256" key="1">
    <source>
        <dbReference type="SAM" id="Phobius"/>
    </source>
</evidence>
<keyword evidence="1" id="KW-0472">Membrane</keyword>
<evidence type="ECO:0000313" key="3">
    <source>
        <dbReference type="Proteomes" id="UP000298652"/>
    </source>
</evidence>
<feature type="transmembrane region" description="Helical" evidence="1">
    <location>
        <begin position="6"/>
        <end position="27"/>
    </location>
</feature>
<sequence length="35" mass="3749">MNPDVQVDAILASIVYATSILSFHVFLKVKSTALG</sequence>
<keyword evidence="3" id="KW-1185">Reference proteome</keyword>
<dbReference type="EMBL" id="CM016557">
    <property type="protein sequence ID" value="TKW08568.1"/>
    <property type="molecule type" value="Genomic_DNA"/>
</dbReference>
<proteinExistence type="predicted"/>
<reference evidence="2" key="1">
    <citation type="submission" date="2019-03" db="EMBL/GenBank/DDBJ databases">
        <title>WGS assembly of Setaria viridis.</title>
        <authorList>
            <person name="Huang P."/>
            <person name="Jenkins J."/>
            <person name="Grimwood J."/>
            <person name="Barry K."/>
            <person name="Healey A."/>
            <person name="Mamidi S."/>
            <person name="Sreedasyam A."/>
            <person name="Shu S."/>
            <person name="Feldman M."/>
            <person name="Wu J."/>
            <person name="Yu Y."/>
            <person name="Chen C."/>
            <person name="Johnson J."/>
            <person name="Rokhsar D."/>
            <person name="Baxter I."/>
            <person name="Schmutz J."/>
            <person name="Brutnell T."/>
            <person name="Kellogg E."/>
        </authorList>
    </citation>
    <scope>NUCLEOTIDE SEQUENCE [LARGE SCALE GENOMIC DNA]</scope>
</reference>
<name>A0A4U6TZH5_SETVI</name>
<dbReference type="Gramene" id="TKW08568">
    <property type="protein sequence ID" value="TKW08568"/>
    <property type="gene ID" value="SEVIR_6G033366v2"/>
</dbReference>
<gene>
    <name evidence="2" type="ORF">SEVIR_6G033366v2</name>
</gene>
<organism evidence="2 3">
    <name type="scientific">Setaria viridis</name>
    <name type="common">Green bristlegrass</name>
    <name type="synonym">Setaria italica subsp. viridis</name>
    <dbReference type="NCBI Taxonomy" id="4556"/>
    <lineage>
        <taxon>Eukaryota</taxon>
        <taxon>Viridiplantae</taxon>
        <taxon>Streptophyta</taxon>
        <taxon>Embryophyta</taxon>
        <taxon>Tracheophyta</taxon>
        <taxon>Spermatophyta</taxon>
        <taxon>Magnoliopsida</taxon>
        <taxon>Liliopsida</taxon>
        <taxon>Poales</taxon>
        <taxon>Poaceae</taxon>
        <taxon>PACMAD clade</taxon>
        <taxon>Panicoideae</taxon>
        <taxon>Panicodae</taxon>
        <taxon>Paniceae</taxon>
        <taxon>Cenchrinae</taxon>
        <taxon>Setaria</taxon>
    </lineage>
</organism>